<name>A0ABS7W6A5_STROV</name>
<feature type="domain" description="HTH marR-type" evidence="2">
    <location>
        <begin position="49"/>
        <end position="187"/>
    </location>
</feature>
<dbReference type="PANTHER" id="PTHR33164">
    <property type="entry name" value="TRANSCRIPTIONAL REGULATOR, MARR FAMILY"/>
    <property type="match status" value="1"/>
</dbReference>
<organism evidence="3 4">
    <name type="scientific">Streptomyces olivaceus</name>
    <dbReference type="NCBI Taxonomy" id="47716"/>
    <lineage>
        <taxon>Bacteria</taxon>
        <taxon>Bacillati</taxon>
        <taxon>Actinomycetota</taxon>
        <taxon>Actinomycetes</taxon>
        <taxon>Kitasatosporales</taxon>
        <taxon>Streptomycetaceae</taxon>
        <taxon>Streptomyces</taxon>
    </lineage>
</organism>
<feature type="compositionally biased region" description="Basic and acidic residues" evidence="1">
    <location>
        <begin position="1"/>
        <end position="10"/>
    </location>
</feature>
<evidence type="ECO:0000313" key="4">
    <source>
        <dbReference type="Proteomes" id="UP000758701"/>
    </source>
</evidence>
<dbReference type="InterPro" id="IPR000835">
    <property type="entry name" value="HTH_MarR-typ"/>
</dbReference>
<dbReference type="InterPro" id="IPR036390">
    <property type="entry name" value="WH_DNA-bd_sf"/>
</dbReference>
<dbReference type="SUPFAM" id="SSF46785">
    <property type="entry name" value="Winged helix' DNA-binding domain"/>
    <property type="match status" value="1"/>
</dbReference>
<dbReference type="InterPro" id="IPR036388">
    <property type="entry name" value="WH-like_DNA-bd_sf"/>
</dbReference>
<comment type="caution">
    <text evidence="3">The sequence shown here is derived from an EMBL/GenBank/DDBJ whole genome shotgun (WGS) entry which is preliminary data.</text>
</comment>
<feature type="region of interest" description="Disordered" evidence="1">
    <location>
        <begin position="192"/>
        <end position="241"/>
    </location>
</feature>
<evidence type="ECO:0000313" key="3">
    <source>
        <dbReference type="EMBL" id="MBZ6153503.1"/>
    </source>
</evidence>
<reference evidence="3 4" key="1">
    <citation type="submission" date="2021-06" db="EMBL/GenBank/DDBJ databases">
        <title>Ecological speciation of a Streptomyces species isolated from different habitats and geographic origins.</title>
        <authorList>
            <person name="Wang J."/>
        </authorList>
    </citation>
    <scope>NUCLEOTIDE SEQUENCE [LARGE SCALE GENOMIC DNA]</scope>
    <source>
        <strain evidence="3 4">FXJ8.012</strain>
    </source>
</reference>
<evidence type="ECO:0000256" key="1">
    <source>
        <dbReference type="SAM" id="MobiDB-lite"/>
    </source>
</evidence>
<dbReference type="Gene3D" id="1.10.10.10">
    <property type="entry name" value="Winged helix-like DNA-binding domain superfamily/Winged helix DNA-binding domain"/>
    <property type="match status" value="1"/>
</dbReference>
<dbReference type="RefSeq" id="WP_037769831.1">
    <property type="nucleotide sequence ID" value="NZ_JAHSSQ010000008.1"/>
</dbReference>
<feature type="compositionally biased region" description="Low complexity" evidence="1">
    <location>
        <begin position="196"/>
        <end position="206"/>
    </location>
</feature>
<dbReference type="PROSITE" id="PS50995">
    <property type="entry name" value="HTH_MARR_2"/>
    <property type="match status" value="1"/>
</dbReference>
<feature type="region of interest" description="Disordered" evidence="1">
    <location>
        <begin position="1"/>
        <end position="42"/>
    </location>
</feature>
<evidence type="ECO:0000259" key="2">
    <source>
        <dbReference type="PROSITE" id="PS50995"/>
    </source>
</evidence>
<accession>A0ABS7W6A5</accession>
<dbReference type="EMBL" id="JAHSTP010000007">
    <property type="protein sequence ID" value="MBZ6153503.1"/>
    <property type="molecule type" value="Genomic_DNA"/>
</dbReference>
<sequence>MARTADDTNGRRRRRPRNEPTSEATARAGEDPDSGTSTGPVAETRWLNGDELAAWLANSAIMISLPAALDARMQREARLTFFEYMVLSVLSEQPARTMQMSALAARTAASLSRLSHVVGRLEKRELLARNRIPGSGRRTTATLTEAGYDVVVAAAPGHVAAVREYLIDGLGPQELAALRRIGVAVDAAIKRGQPGAGSAASPPGDGAVDGRSPTVHPAAQPPADTLIATPRGPAGQEPDQP</sequence>
<keyword evidence="4" id="KW-1185">Reference proteome</keyword>
<protein>
    <submittedName>
        <fullName evidence="3">MarR family winged helix-turn-helix transcriptional regulator</fullName>
    </submittedName>
</protein>
<gene>
    <name evidence="3" type="ORF">KVH32_20410</name>
</gene>
<dbReference type="PANTHER" id="PTHR33164:SF99">
    <property type="entry name" value="MARR FAMILY REGULATORY PROTEIN"/>
    <property type="match status" value="1"/>
</dbReference>
<dbReference type="Proteomes" id="UP000758701">
    <property type="component" value="Unassembled WGS sequence"/>
</dbReference>
<dbReference type="InterPro" id="IPR039422">
    <property type="entry name" value="MarR/SlyA-like"/>
</dbReference>
<proteinExistence type="predicted"/>
<dbReference type="SMART" id="SM00347">
    <property type="entry name" value="HTH_MARR"/>
    <property type="match status" value="1"/>
</dbReference>